<accession>F0F592</accession>
<dbReference type="EMBL" id="AEWX01000011">
    <property type="protein sequence ID" value="EGC20698.1"/>
    <property type="molecule type" value="Genomic_DNA"/>
</dbReference>
<comment type="caution">
    <text evidence="2">The sequence shown here is derived from an EMBL/GenBank/DDBJ whole genome shotgun (WGS) entry which is preliminary data.</text>
</comment>
<keyword evidence="3" id="KW-1185">Reference proteome</keyword>
<dbReference type="STRING" id="888743.HMPREF9141_0758"/>
<dbReference type="HOGENOM" id="CLU_2975527_0_0_10"/>
<sequence>MDSRNLYSDAPEKEEAGPPPGAAAPDFSLPAGRESLTDHGTRQKPNTTTGALRKDLHN</sequence>
<name>F0F592_9BACT</name>
<feature type="region of interest" description="Disordered" evidence="1">
    <location>
        <begin position="1"/>
        <end position="58"/>
    </location>
</feature>
<organism evidence="2 3">
    <name type="scientific">Prevotella multiformis DSM 16608</name>
    <dbReference type="NCBI Taxonomy" id="888743"/>
    <lineage>
        <taxon>Bacteria</taxon>
        <taxon>Pseudomonadati</taxon>
        <taxon>Bacteroidota</taxon>
        <taxon>Bacteroidia</taxon>
        <taxon>Bacteroidales</taxon>
        <taxon>Prevotellaceae</taxon>
        <taxon>Prevotella</taxon>
    </lineage>
</organism>
<proteinExistence type="predicted"/>
<dbReference type="Proteomes" id="UP000005697">
    <property type="component" value="Unassembled WGS sequence"/>
</dbReference>
<evidence type="ECO:0000313" key="2">
    <source>
        <dbReference type="EMBL" id="EGC20698.1"/>
    </source>
</evidence>
<evidence type="ECO:0000313" key="3">
    <source>
        <dbReference type="Proteomes" id="UP000005697"/>
    </source>
</evidence>
<protein>
    <submittedName>
        <fullName evidence="2">Uncharacterized protein</fullName>
    </submittedName>
</protein>
<reference evidence="2 3" key="1">
    <citation type="submission" date="2011-01" db="EMBL/GenBank/DDBJ databases">
        <authorList>
            <person name="Muzny D."/>
            <person name="Qin X."/>
            <person name="Deng J."/>
            <person name="Jiang H."/>
            <person name="Liu Y."/>
            <person name="Qu J."/>
            <person name="Song X.-Z."/>
            <person name="Zhang L."/>
            <person name="Thornton R."/>
            <person name="Coyle M."/>
            <person name="Francisco L."/>
            <person name="Jackson L."/>
            <person name="Javaid M."/>
            <person name="Korchina V."/>
            <person name="Kovar C."/>
            <person name="Mata R."/>
            <person name="Mathew T."/>
            <person name="Ngo R."/>
            <person name="Nguyen L."/>
            <person name="Nguyen N."/>
            <person name="Okwuonu G."/>
            <person name="Ongeri F."/>
            <person name="Pham C."/>
            <person name="Simmons D."/>
            <person name="Wilczek-Boney K."/>
            <person name="Hale W."/>
            <person name="Jakkamsetti A."/>
            <person name="Pham P."/>
            <person name="Ruth R."/>
            <person name="San Lucas F."/>
            <person name="Warren J."/>
            <person name="Zhang J."/>
            <person name="Zhao Z."/>
            <person name="Zhou C."/>
            <person name="Zhu D."/>
            <person name="Lee S."/>
            <person name="Bess C."/>
            <person name="Blankenburg K."/>
            <person name="Forbes L."/>
            <person name="Fu Q."/>
            <person name="Gubbala S."/>
            <person name="Hirani K."/>
            <person name="Jayaseelan J.C."/>
            <person name="Lara F."/>
            <person name="Munidasa M."/>
            <person name="Palculict T."/>
            <person name="Patil S."/>
            <person name="Pu L.-L."/>
            <person name="Saada N."/>
            <person name="Tang L."/>
            <person name="Weissenberger G."/>
            <person name="Zhu Y."/>
            <person name="Hemphill L."/>
            <person name="Shang Y."/>
            <person name="Youmans B."/>
            <person name="Ayvaz T."/>
            <person name="Ross M."/>
            <person name="Santibanez J."/>
            <person name="Aqrawi P."/>
            <person name="Gross S."/>
            <person name="Joshi V."/>
            <person name="Fowler G."/>
            <person name="Nazareth L."/>
            <person name="Reid J."/>
            <person name="Worley K."/>
            <person name="Petrosino J."/>
            <person name="Highlander S."/>
            <person name="Gibbs R."/>
        </authorList>
    </citation>
    <scope>NUCLEOTIDE SEQUENCE [LARGE SCALE GENOMIC DNA]</scope>
    <source>
        <strain evidence="2 3">DSM 16608</strain>
    </source>
</reference>
<dbReference type="AlphaFoldDB" id="F0F592"/>
<evidence type="ECO:0000256" key="1">
    <source>
        <dbReference type="SAM" id="MobiDB-lite"/>
    </source>
</evidence>
<gene>
    <name evidence="2" type="ORF">HMPREF9141_0758</name>
</gene>